<keyword evidence="10" id="KW-1185">Reference proteome</keyword>
<dbReference type="Pfam" id="PF03572">
    <property type="entry name" value="Peptidase_S41"/>
    <property type="match status" value="1"/>
</dbReference>
<dbReference type="MEROPS" id="S41.004"/>
<dbReference type="GO" id="GO:0004175">
    <property type="term" value="F:endopeptidase activity"/>
    <property type="evidence" value="ECO:0007669"/>
    <property type="project" value="TreeGrafter"/>
</dbReference>
<evidence type="ECO:0000313" key="9">
    <source>
        <dbReference type="EMBL" id="EAW32978.1"/>
    </source>
</evidence>
<feature type="domain" description="PDZ" evidence="8">
    <location>
        <begin position="94"/>
        <end position="162"/>
    </location>
</feature>
<sequence length="450" mass="48914">MIMNITRLHAIAARLLITSALLACASLATSQDESVSAEEGRLPLDELRSFADVFNHIRLSYVDEIDDKTLLENAIRGMLSGLDPHSTYLDKKSFDDLQVSTTGEFGGLGLEVGMENGFVKVIAPIDDTPAQKAGIESGDLIIKLDGKPVKGMSLNDAVNEMRGKKDSEIELTIVREGLRQPFDVILKRDIIKVVSVRSKTLEDGYGYIRVAQFQSKTGSEFRKAISTLQETNEEIKGMVLDLRNNPGGILQASVEVVDALLEEGLIVYTEGRLENSHFEYSATPEDLSNGAPLVVLINGGSASASEIVAGALQDHRRAVIMGTDSFGKGSVQTVVPLSKDQAIKLTTARYYTPNGRSIQAQGIVPDITVERAKIEAIKASGGITEADLQGHLSSSNGNESDSKKRESKTKETLFNSDNQLYEALNLLKGLHILSLRDRKEQPVKLDTMAL</sequence>
<dbReference type="AlphaFoldDB" id="A0YA24"/>
<feature type="region of interest" description="Disordered" evidence="6">
    <location>
        <begin position="387"/>
        <end position="411"/>
    </location>
</feature>
<protein>
    <submittedName>
        <fullName evidence="9">Periplasmic protease</fullName>
    </submittedName>
</protein>
<dbReference type="InterPro" id="IPR055210">
    <property type="entry name" value="CtpA/B_N"/>
</dbReference>
<comment type="similarity">
    <text evidence="1 5">Belongs to the peptidase S41A family.</text>
</comment>
<dbReference type="InterPro" id="IPR029045">
    <property type="entry name" value="ClpP/crotonase-like_dom_sf"/>
</dbReference>
<evidence type="ECO:0000259" key="8">
    <source>
        <dbReference type="PROSITE" id="PS50106"/>
    </source>
</evidence>
<evidence type="ECO:0000256" key="2">
    <source>
        <dbReference type="ARBA" id="ARBA00022670"/>
    </source>
</evidence>
<dbReference type="Pfam" id="PF17820">
    <property type="entry name" value="PDZ_6"/>
    <property type="match status" value="1"/>
</dbReference>
<dbReference type="FunFam" id="3.90.226.10:FF:000029">
    <property type="entry name" value="Peptidase, S41 family"/>
    <property type="match status" value="1"/>
</dbReference>
<dbReference type="PROSITE" id="PS50106">
    <property type="entry name" value="PDZ"/>
    <property type="match status" value="1"/>
</dbReference>
<dbReference type="SMART" id="SM00228">
    <property type="entry name" value="PDZ"/>
    <property type="match status" value="1"/>
</dbReference>
<evidence type="ECO:0000256" key="1">
    <source>
        <dbReference type="ARBA" id="ARBA00009179"/>
    </source>
</evidence>
<dbReference type="SUPFAM" id="SSF50156">
    <property type="entry name" value="PDZ domain-like"/>
    <property type="match status" value="1"/>
</dbReference>
<dbReference type="GO" id="GO:0007165">
    <property type="term" value="P:signal transduction"/>
    <property type="evidence" value="ECO:0007669"/>
    <property type="project" value="TreeGrafter"/>
</dbReference>
<dbReference type="GO" id="GO:0008236">
    <property type="term" value="F:serine-type peptidase activity"/>
    <property type="evidence" value="ECO:0007669"/>
    <property type="project" value="UniProtKB-KW"/>
</dbReference>
<dbReference type="Gene3D" id="2.30.42.10">
    <property type="match status" value="1"/>
</dbReference>
<feature type="signal peptide" evidence="7">
    <location>
        <begin position="1"/>
        <end position="25"/>
    </location>
</feature>
<dbReference type="SMART" id="SM00245">
    <property type="entry name" value="TSPc"/>
    <property type="match status" value="1"/>
</dbReference>
<dbReference type="CDD" id="cd06782">
    <property type="entry name" value="cpPDZ_CPP-like"/>
    <property type="match status" value="1"/>
</dbReference>
<dbReference type="InterPro" id="IPR005151">
    <property type="entry name" value="Tail-specific_protease"/>
</dbReference>
<dbReference type="Pfam" id="PF22694">
    <property type="entry name" value="CtpB_N-like"/>
    <property type="match status" value="1"/>
</dbReference>
<dbReference type="CDD" id="cd07560">
    <property type="entry name" value="Peptidase_S41_CPP"/>
    <property type="match status" value="1"/>
</dbReference>
<organism evidence="9 10">
    <name type="scientific">marine gamma proteobacterium HTCC2143</name>
    <dbReference type="NCBI Taxonomy" id="247633"/>
    <lineage>
        <taxon>Bacteria</taxon>
        <taxon>Pseudomonadati</taxon>
        <taxon>Pseudomonadota</taxon>
        <taxon>Gammaproteobacteria</taxon>
        <taxon>Cellvibrionales</taxon>
        <taxon>Spongiibacteraceae</taxon>
        <taxon>BD1-7 clade</taxon>
    </lineage>
</organism>
<accession>A0YA24</accession>
<feature type="compositionally biased region" description="Basic and acidic residues" evidence="6">
    <location>
        <begin position="400"/>
        <end position="411"/>
    </location>
</feature>
<dbReference type="Gene3D" id="3.90.226.10">
    <property type="entry name" value="2-enoyl-CoA Hydratase, Chain A, domain 1"/>
    <property type="match status" value="1"/>
</dbReference>
<keyword evidence="4 5" id="KW-0720">Serine protease</keyword>
<dbReference type="Gene3D" id="3.30.750.44">
    <property type="match status" value="1"/>
</dbReference>
<dbReference type="InterPro" id="IPR001478">
    <property type="entry name" value="PDZ"/>
</dbReference>
<dbReference type="NCBIfam" id="TIGR00225">
    <property type="entry name" value="prc"/>
    <property type="match status" value="1"/>
</dbReference>
<gene>
    <name evidence="9" type="ORF">GP2143_17021</name>
</gene>
<proteinExistence type="inferred from homology"/>
<dbReference type="EMBL" id="AAVT01000001">
    <property type="protein sequence ID" value="EAW32978.1"/>
    <property type="molecule type" value="Genomic_DNA"/>
</dbReference>
<dbReference type="InterPro" id="IPR004447">
    <property type="entry name" value="Peptidase_S41A"/>
</dbReference>
<keyword evidence="2 5" id="KW-0645">Protease</keyword>
<comment type="caution">
    <text evidence="9">The sequence shown here is derived from an EMBL/GenBank/DDBJ whole genome shotgun (WGS) entry which is preliminary data.</text>
</comment>
<dbReference type="PANTHER" id="PTHR32060">
    <property type="entry name" value="TAIL-SPECIFIC PROTEASE"/>
    <property type="match status" value="1"/>
</dbReference>
<dbReference type="STRING" id="247633.GP2143_17021"/>
<evidence type="ECO:0000256" key="6">
    <source>
        <dbReference type="SAM" id="MobiDB-lite"/>
    </source>
</evidence>
<dbReference type="GO" id="GO:0030288">
    <property type="term" value="C:outer membrane-bounded periplasmic space"/>
    <property type="evidence" value="ECO:0007669"/>
    <property type="project" value="TreeGrafter"/>
</dbReference>
<evidence type="ECO:0000256" key="3">
    <source>
        <dbReference type="ARBA" id="ARBA00022801"/>
    </source>
</evidence>
<evidence type="ECO:0000256" key="7">
    <source>
        <dbReference type="SAM" id="SignalP"/>
    </source>
</evidence>
<evidence type="ECO:0000256" key="4">
    <source>
        <dbReference type="ARBA" id="ARBA00022825"/>
    </source>
</evidence>
<dbReference type="InterPro" id="IPR036034">
    <property type="entry name" value="PDZ_sf"/>
</dbReference>
<keyword evidence="7" id="KW-0732">Signal</keyword>
<reference evidence="9 10" key="1">
    <citation type="journal article" date="2010" name="J. Bacteriol.">
        <title>Genome sequence of the oligotrophic marine Gammaproteobacterium HTCC2143, isolated from the Oregon Coast.</title>
        <authorList>
            <person name="Oh H.M."/>
            <person name="Kang I."/>
            <person name="Ferriera S."/>
            <person name="Giovannoni S.J."/>
            <person name="Cho J.C."/>
        </authorList>
    </citation>
    <scope>NUCLEOTIDE SEQUENCE [LARGE SCALE GENOMIC DNA]</scope>
    <source>
        <strain evidence="9 10">HTCC2143</strain>
    </source>
</reference>
<dbReference type="GO" id="GO:0006508">
    <property type="term" value="P:proteolysis"/>
    <property type="evidence" value="ECO:0007669"/>
    <property type="project" value="UniProtKB-KW"/>
</dbReference>
<keyword evidence="3 5" id="KW-0378">Hydrolase</keyword>
<dbReference type="Proteomes" id="UP000004931">
    <property type="component" value="Unassembled WGS sequence"/>
</dbReference>
<dbReference type="PANTHER" id="PTHR32060:SF30">
    <property type="entry name" value="CARBOXY-TERMINAL PROCESSING PROTEASE CTPA"/>
    <property type="match status" value="1"/>
</dbReference>
<dbReference type="SUPFAM" id="SSF52096">
    <property type="entry name" value="ClpP/crotonase"/>
    <property type="match status" value="1"/>
</dbReference>
<dbReference type="eggNOG" id="COG0793">
    <property type="taxonomic scope" value="Bacteria"/>
</dbReference>
<evidence type="ECO:0000256" key="5">
    <source>
        <dbReference type="RuleBase" id="RU004404"/>
    </source>
</evidence>
<feature type="chain" id="PRO_5002631018" evidence="7">
    <location>
        <begin position="26"/>
        <end position="450"/>
    </location>
</feature>
<dbReference type="FunFam" id="2.30.42.10:FF:000063">
    <property type="entry name" value="Peptidase, S41 family"/>
    <property type="match status" value="1"/>
</dbReference>
<dbReference type="InterPro" id="IPR041489">
    <property type="entry name" value="PDZ_6"/>
</dbReference>
<evidence type="ECO:0000313" key="10">
    <source>
        <dbReference type="Proteomes" id="UP000004931"/>
    </source>
</evidence>
<name>A0YA24_9GAMM</name>